<comment type="caution">
    <text evidence="1">The sequence shown here is derived from an EMBL/GenBank/DDBJ whole genome shotgun (WGS) entry which is preliminary data.</text>
</comment>
<dbReference type="Gramene" id="OE9A012594T1">
    <property type="protein sequence ID" value="OE9A012594C1"/>
    <property type="gene ID" value="OE9A012594"/>
</dbReference>
<proteinExistence type="predicted"/>
<gene>
    <name evidence="1" type="ORF">OLEA9_A012594</name>
</gene>
<evidence type="ECO:0000313" key="2">
    <source>
        <dbReference type="Proteomes" id="UP000594638"/>
    </source>
</evidence>
<sequence length="124" mass="13757">MDLKSYPVKENMLVFGGAEASCSSSDGSCSQISRGKTVKQELGCLQGLVSNNGFRENQKFILDYGHINGDNNGDPFLTFTDQKSTGILGNSQLQYDIEEVKQMISIGNGLLDENKTQEKRMYQY</sequence>
<protein>
    <submittedName>
        <fullName evidence="1">Uncharacterized protein</fullName>
    </submittedName>
</protein>
<dbReference type="AlphaFoldDB" id="A0A8S0RT69"/>
<organism evidence="1 2">
    <name type="scientific">Olea europaea subsp. europaea</name>
    <dbReference type="NCBI Taxonomy" id="158383"/>
    <lineage>
        <taxon>Eukaryota</taxon>
        <taxon>Viridiplantae</taxon>
        <taxon>Streptophyta</taxon>
        <taxon>Embryophyta</taxon>
        <taxon>Tracheophyta</taxon>
        <taxon>Spermatophyta</taxon>
        <taxon>Magnoliopsida</taxon>
        <taxon>eudicotyledons</taxon>
        <taxon>Gunneridae</taxon>
        <taxon>Pentapetalae</taxon>
        <taxon>asterids</taxon>
        <taxon>lamiids</taxon>
        <taxon>Lamiales</taxon>
        <taxon>Oleaceae</taxon>
        <taxon>Oleeae</taxon>
        <taxon>Olea</taxon>
    </lineage>
</organism>
<reference evidence="1 2" key="1">
    <citation type="submission" date="2019-12" db="EMBL/GenBank/DDBJ databases">
        <authorList>
            <person name="Alioto T."/>
            <person name="Alioto T."/>
            <person name="Gomez Garrido J."/>
        </authorList>
    </citation>
    <scope>NUCLEOTIDE SEQUENCE [LARGE SCALE GENOMIC DNA]</scope>
</reference>
<keyword evidence="2" id="KW-1185">Reference proteome</keyword>
<dbReference type="Proteomes" id="UP000594638">
    <property type="component" value="Unassembled WGS sequence"/>
</dbReference>
<dbReference type="EMBL" id="CACTIH010003706">
    <property type="protein sequence ID" value="CAA2982799.1"/>
    <property type="molecule type" value="Genomic_DNA"/>
</dbReference>
<accession>A0A8S0RT69</accession>
<evidence type="ECO:0000313" key="1">
    <source>
        <dbReference type="EMBL" id="CAA2982799.1"/>
    </source>
</evidence>
<name>A0A8S0RT69_OLEEU</name>